<evidence type="ECO:0000313" key="4">
    <source>
        <dbReference type="WBParaSite" id="HPLM_0000956401-mRNA-1"/>
    </source>
</evidence>
<reference evidence="2 3" key="2">
    <citation type="submission" date="2018-11" db="EMBL/GenBank/DDBJ databases">
        <authorList>
            <consortium name="Pathogen Informatics"/>
        </authorList>
    </citation>
    <scope>NUCLEOTIDE SEQUENCE [LARGE SCALE GENOMIC DNA]</scope>
    <source>
        <strain evidence="2 3">MHpl1</strain>
    </source>
</reference>
<reference evidence="4" key="1">
    <citation type="submission" date="2017-02" db="UniProtKB">
        <authorList>
            <consortium name="WormBaseParasite"/>
        </authorList>
    </citation>
    <scope>IDENTIFICATION</scope>
</reference>
<accession>A0A0N4WFP7</accession>
<dbReference type="Proteomes" id="UP000268014">
    <property type="component" value="Unassembled WGS sequence"/>
</dbReference>
<evidence type="ECO:0000313" key="3">
    <source>
        <dbReference type="Proteomes" id="UP000268014"/>
    </source>
</evidence>
<organism evidence="4">
    <name type="scientific">Haemonchus placei</name>
    <name type="common">Barber's pole worm</name>
    <dbReference type="NCBI Taxonomy" id="6290"/>
    <lineage>
        <taxon>Eukaryota</taxon>
        <taxon>Metazoa</taxon>
        <taxon>Ecdysozoa</taxon>
        <taxon>Nematoda</taxon>
        <taxon>Chromadorea</taxon>
        <taxon>Rhabditida</taxon>
        <taxon>Rhabditina</taxon>
        <taxon>Rhabditomorpha</taxon>
        <taxon>Strongyloidea</taxon>
        <taxon>Trichostrongylidae</taxon>
        <taxon>Haemonchus</taxon>
    </lineage>
</organism>
<evidence type="ECO:0000256" key="1">
    <source>
        <dbReference type="SAM" id="MobiDB-lite"/>
    </source>
</evidence>
<proteinExistence type="predicted"/>
<evidence type="ECO:0000313" key="2">
    <source>
        <dbReference type="EMBL" id="VDO37820.1"/>
    </source>
</evidence>
<dbReference type="AlphaFoldDB" id="A0A0N4WFP7"/>
<dbReference type="WBParaSite" id="HPLM_0000956401-mRNA-1">
    <property type="protein sequence ID" value="HPLM_0000956401-mRNA-1"/>
    <property type="gene ID" value="HPLM_0000956401"/>
</dbReference>
<keyword evidence="3" id="KW-1185">Reference proteome</keyword>
<feature type="region of interest" description="Disordered" evidence="1">
    <location>
        <begin position="25"/>
        <end position="60"/>
    </location>
</feature>
<protein>
    <submittedName>
        <fullName evidence="2 4">Uncharacterized protein</fullName>
    </submittedName>
</protein>
<dbReference type="EMBL" id="UZAF01017091">
    <property type="protein sequence ID" value="VDO37820.1"/>
    <property type="molecule type" value="Genomic_DNA"/>
</dbReference>
<feature type="compositionally biased region" description="Basic and acidic residues" evidence="1">
    <location>
        <begin position="38"/>
        <end position="47"/>
    </location>
</feature>
<gene>
    <name evidence="2" type="ORF">HPLM_LOCUS9556</name>
</gene>
<name>A0A0N4WFP7_HAEPC</name>
<sequence length="78" mass="7987">MATKENNGADKVTASCSIEVISPAMGLVAEDAEDERTDEERPPRGDKEADEASWAGAGVSASRDVALCSGLVSALSSC</sequence>